<gene>
    <name evidence="1" type="ORF">CPELLU_LOCUS16162</name>
</gene>
<evidence type="ECO:0000313" key="1">
    <source>
        <dbReference type="EMBL" id="CAG8776774.1"/>
    </source>
</evidence>
<dbReference type="OrthoDB" id="2499658at2759"/>
<sequence length="429" mass="49649">MSTQEYFFISREAFNDLINKFLEKKTLARHHKTFISQDDYDLIIAVLRDPINTSLGTPKDRFWIKNSFQLRELETETNPNTQIITVAKDEKGLDLIRTICPFNCLYDTLCKVHMSVLKHVGASKMWNVIGKQYDYIPQLFIREFCGAGNTYATYRSFPNALAAKPIIVSGFLTLRATGKLPYSLVFGQDPFKNFSILEDLYQKNVVDEENLPNDFFEESDNNDLLLDQSESLDQSKLLTVLNREFLTLNQFESLTSNQVKSLTLNQFESSIPNQFESSTPNDNVGSQDLPLQEIQNIQSHHQLSREYANKSLIIYRNKMKDQMMKKNNKHPLEYSINNYVCLEIPRIDRNSVDRFILPCKVIEKLSDKTYHLQCKSGILDIVYSVNEIMPLEPTEYKELKVCQDNIINLREAARMQSTFTITGTKCNCK</sequence>
<comment type="caution">
    <text evidence="1">The sequence shown here is derived from an EMBL/GenBank/DDBJ whole genome shotgun (WGS) entry which is preliminary data.</text>
</comment>
<accession>A0A9N9NVR8</accession>
<feature type="non-terminal residue" evidence="1">
    <location>
        <position position="1"/>
    </location>
</feature>
<proteinExistence type="predicted"/>
<reference evidence="1" key="1">
    <citation type="submission" date="2021-06" db="EMBL/GenBank/DDBJ databases">
        <authorList>
            <person name="Kallberg Y."/>
            <person name="Tangrot J."/>
            <person name="Rosling A."/>
        </authorList>
    </citation>
    <scope>NUCLEOTIDE SEQUENCE</scope>
    <source>
        <strain evidence="1">FL966</strain>
    </source>
</reference>
<name>A0A9N9NVR8_9GLOM</name>
<keyword evidence="2" id="KW-1185">Reference proteome</keyword>
<dbReference type="Proteomes" id="UP000789759">
    <property type="component" value="Unassembled WGS sequence"/>
</dbReference>
<evidence type="ECO:0000313" key="2">
    <source>
        <dbReference type="Proteomes" id="UP000789759"/>
    </source>
</evidence>
<dbReference type="EMBL" id="CAJVQA010023054">
    <property type="protein sequence ID" value="CAG8776774.1"/>
    <property type="molecule type" value="Genomic_DNA"/>
</dbReference>
<dbReference type="AlphaFoldDB" id="A0A9N9NVR8"/>
<organism evidence="1 2">
    <name type="scientific">Cetraspora pellucida</name>
    <dbReference type="NCBI Taxonomy" id="1433469"/>
    <lineage>
        <taxon>Eukaryota</taxon>
        <taxon>Fungi</taxon>
        <taxon>Fungi incertae sedis</taxon>
        <taxon>Mucoromycota</taxon>
        <taxon>Glomeromycotina</taxon>
        <taxon>Glomeromycetes</taxon>
        <taxon>Diversisporales</taxon>
        <taxon>Gigasporaceae</taxon>
        <taxon>Cetraspora</taxon>
    </lineage>
</organism>
<protein>
    <submittedName>
        <fullName evidence="1">22603_t:CDS:1</fullName>
    </submittedName>
</protein>